<comment type="caution">
    <text evidence="2">The sequence shown here is derived from an EMBL/GenBank/DDBJ whole genome shotgun (WGS) entry which is preliminary data.</text>
</comment>
<reference evidence="2 3" key="1">
    <citation type="journal article" date="2020" name="Biotechnol. Biofuels">
        <title>New insights from the biogas microbiome by comprehensive genome-resolved metagenomics of nearly 1600 species originating from multiple anaerobic digesters.</title>
        <authorList>
            <person name="Campanaro S."/>
            <person name="Treu L."/>
            <person name="Rodriguez-R L.M."/>
            <person name="Kovalovszki A."/>
            <person name="Ziels R.M."/>
            <person name="Maus I."/>
            <person name="Zhu X."/>
            <person name="Kougias P.G."/>
            <person name="Basile A."/>
            <person name="Luo G."/>
            <person name="Schluter A."/>
            <person name="Konstantinidis K.T."/>
            <person name="Angelidaki I."/>
        </authorList>
    </citation>
    <scope>NUCLEOTIDE SEQUENCE [LARGE SCALE GENOMIC DNA]</scope>
    <source>
        <strain evidence="2">AS06rmzACSIP_256</strain>
    </source>
</reference>
<accession>A0A7X7LWB4</accession>
<evidence type="ECO:0000256" key="1">
    <source>
        <dbReference type="SAM" id="SignalP"/>
    </source>
</evidence>
<dbReference type="RefSeq" id="WP_068803797.1">
    <property type="nucleotide sequence ID" value="NZ_MBFM01000001.1"/>
</dbReference>
<proteinExistence type="predicted"/>
<feature type="signal peptide" evidence="1">
    <location>
        <begin position="1"/>
        <end position="35"/>
    </location>
</feature>
<dbReference type="PROSITE" id="PS51318">
    <property type="entry name" value="TAT"/>
    <property type="match status" value="1"/>
</dbReference>
<dbReference type="EMBL" id="JAAYYV010000238">
    <property type="protein sequence ID" value="NLF54574.1"/>
    <property type="molecule type" value="Genomic_DNA"/>
</dbReference>
<dbReference type="Proteomes" id="UP000536534">
    <property type="component" value="Unassembled WGS sequence"/>
</dbReference>
<dbReference type="InterPro" id="IPR006311">
    <property type="entry name" value="TAT_signal"/>
</dbReference>
<dbReference type="AlphaFoldDB" id="A0A7X7LWB4"/>
<evidence type="ECO:0000313" key="3">
    <source>
        <dbReference type="Proteomes" id="UP000536534"/>
    </source>
</evidence>
<organism evidence="2 3">
    <name type="scientific">Thauera phenolivorans</name>
    <dbReference type="NCBI Taxonomy" id="1792543"/>
    <lineage>
        <taxon>Bacteria</taxon>
        <taxon>Pseudomonadati</taxon>
        <taxon>Pseudomonadota</taxon>
        <taxon>Betaproteobacteria</taxon>
        <taxon>Rhodocyclales</taxon>
        <taxon>Zoogloeaceae</taxon>
        <taxon>Thauera</taxon>
    </lineage>
</organism>
<gene>
    <name evidence="2" type="ORF">GX576_09335</name>
</gene>
<evidence type="ECO:0000313" key="2">
    <source>
        <dbReference type="EMBL" id="NLF54574.1"/>
    </source>
</evidence>
<keyword evidence="1" id="KW-0732">Signal</keyword>
<feature type="chain" id="PRO_5030563773" evidence="1">
    <location>
        <begin position="36"/>
        <end position="199"/>
    </location>
</feature>
<name>A0A7X7LWB4_9RHOO</name>
<protein>
    <submittedName>
        <fullName evidence="2">Uncharacterized protein</fullName>
    </submittedName>
</protein>
<sequence length="199" mass="20671">MTQSKSERTEQRRRILRAAASAPVILTLPSGAALAATSVTCAQKSQELAQNSPPAGVAAAPDNWMRFKVDVYSFTGSVSATSTSAFLDASATGSADAVASAAPAAQKELYFTLSSQWYRVLADGTADPVALSAANNKPIGELAKPEGERFVLVDYAAYQAGISQTLYVYPTSSPVINPISGASCWNSLTGATLTSTVIN</sequence>
<dbReference type="OrthoDB" id="9181964at2"/>